<dbReference type="InterPro" id="IPR035906">
    <property type="entry name" value="MetI-like_sf"/>
</dbReference>
<keyword evidence="9" id="KW-0762">Sugar transport</keyword>
<keyword evidence="10" id="KW-1185">Reference proteome</keyword>
<reference evidence="9 10" key="1">
    <citation type="submission" date="2023-07" db="EMBL/GenBank/DDBJ databases">
        <title>Sorghum-associated microbial communities from plants grown in Nebraska, USA.</title>
        <authorList>
            <person name="Schachtman D."/>
        </authorList>
    </citation>
    <scope>NUCLEOTIDE SEQUENCE [LARGE SCALE GENOMIC DNA]</scope>
    <source>
        <strain evidence="9 10">584</strain>
    </source>
</reference>
<dbReference type="CDD" id="cd06261">
    <property type="entry name" value="TM_PBP2"/>
    <property type="match status" value="1"/>
</dbReference>
<comment type="subcellular location">
    <subcellularLocation>
        <location evidence="1 7">Cell membrane</location>
        <topology evidence="1 7">Multi-pass membrane protein</topology>
    </subcellularLocation>
</comment>
<keyword evidence="4 7" id="KW-0812">Transmembrane</keyword>
<dbReference type="InterPro" id="IPR000515">
    <property type="entry name" value="MetI-like"/>
</dbReference>
<comment type="similarity">
    <text evidence="7">Belongs to the binding-protein-dependent transport system permease family.</text>
</comment>
<evidence type="ECO:0000313" key="10">
    <source>
        <dbReference type="Proteomes" id="UP001262410"/>
    </source>
</evidence>
<dbReference type="PANTHER" id="PTHR43744:SF12">
    <property type="entry name" value="ABC TRANSPORTER PERMEASE PROTEIN MG189-RELATED"/>
    <property type="match status" value="1"/>
</dbReference>
<organism evidence="9 10">
    <name type="scientific">Inquilinus ginsengisoli</name>
    <dbReference type="NCBI Taxonomy" id="363840"/>
    <lineage>
        <taxon>Bacteria</taxon>
        <taxon>Pseudomonadati</taxon>
        <taxon>Pseudomonadota</taxon>
        <taxon>Alphaproteobacteria</taxon>
        <taxon>Rhodospirillales</taxon>
        <taxon>Rhodospirillaceae</taxon>
        <taxon>Inquilinus</taxon>
    </lineage>
</organism>
<evidence type="ECO:0000256" key="1">
    <source>
        <dbReference type="ARBA" id="ARBA00004651"/>
    </source>
</evidence>
<comment type="caution">
    <text evidence="9">The sequence shown here is derived from an EMBL/GenBank/DDBJ whole genome shotgun (WGS) entry which is preliminary data.</text>
</comment>
<dbReference type="RefSeq" id="WP_309792753.1">
    <property type="nucleotide sequence ID" value="NZ_JAVDPW010000002.1"/>
</dbReference>
<feature type="transmembrane region" description="Helical" evidence="7">
    <location>
        <begin position="163"/>
        <end position="182"/>
    </location>
</feature>
<evidence type="ECO:0000256" key="4">
    <source>
        <dbReference type="ARBA" id="ARBA00022692"/>
    </source>
</evidence>
<keyword evidence="3" id="KW-1003">Cell membrane</keyword>
<feature type="transmembrane region" description="Helical" evidence="7">
    <location>
        <begin position="20"/>
        <end position="39"/>
    </location>
</feature>
<dbReference type="PANTHER" id="PTHR43744">
    <property type="entry name" value="ABC TRANSPORTER PERMEASE PROTEIN MG189-RELATED-RELATED"/>
    <property type="match status" value="1"/>
</dbReference>
<dbReference type="PROSITE" id="PS50928">
    <property type="entry name" value="ABC_TM1"/>
    <property type="match status" value="1"/>
</dbReference>
<gene>
    <name evidence="9" type="ORF">E9232_001238</name>
</gene>
<dbReference type="Pfam" id="PF00528">
    <property type="entry name" value="BPD_transp_1"/>
    <property type="match status" value="1"/>
</dbReference>
<feature type="transmembrane region" description="Helical" evidence="7">
    <location>
        <begin position="264"/>
        <end position="285"/>
    </location>
</feature>
<sequence length="299" mass="33001">MTATFALPRPSSFRFSPGRLVAWAMLAGFIVCSLFPLWITLKTALVPTATLFDQATLLVPTEITLDNFRRVLGLAPVDPSTPSSPINFAMALRNSAIFTLLTVGGQVFFSALAAYAFARIRFVGSTVIFYLFIAATMIPAIVLFIPNFVLIKELGWLNTFQGMVAPTILMSPFAVFFLRQFFLSTPRELEEAARMDGASPFRIFWSVVLPVHKSAIATLSILLSINAWNDFFWPFLVGRDAEVRVMSVALSAFKTQQQNGNPDWTGMMAGTVLSIVPVIVLLVLFGRRVVESLQFSGLK</sequence>
<evidence type="ECO:0000256" key="6">
    <source>
        <dbReference type="ARBA" id="ARBA00023136"/>
    </source>
</evidence>
<protein>
    <submittedName>
        <fullName evidence="9">Multiple sugar transport system permease protein</fullName>
    </submittedName>
</protein>
<accession>A0ABU1JJE2</accession>
<dbReference type="SUPFAM" id="SSF161098">
    <property type="entry name" value="MetI-like"/>
    <property type="match status" value="1"/>
</dbReference>
<dbReference type="Proteomes" id="UP001262410">
    <property type="component" value="Unassembled WGS sequence"/>
</dbReference>
<evidence type="ECO:0000256" key="3">
    <source>
        <dbReference type="ARBA" id="ARBA00022475"/>
    </source>
</evidence>
<proteinExistence type="inferred from homology"/>
<feature type="domain" description="ABC transmembrane type-1" evidence="8">
    <location>
        <begin position="92"/>
        <end position="285"/>
    </location>
</feature>
<dbReference type="Gene3D" id="1.10.3720.10">
    <property type="entry name" value="MetI-like"/>
    <property type="match status" value="1"/>
</dbReference>
<feature type="transmembrane region" description="Helical" evidence="7">
    <location>
        <begin position="129"/>
        <end position="151"/>
    </location>
</feature>
<dbReference type="EMBL" id="JAVDPW010000002">
    <property type="protein sequence ID" value="MDR6288731.1"/>
    <property type="molecule type" value="Genomic_DNA"/>
</dbReference>
<keyword evidence="5 7" id="KW-1133">Transmembrane helix</keyword>
<keyword evidence="2 7" id="KW-0813">Transport</keyword>
<evidence type="ECO:0000313" key="9">
    <source>
        <dbReference type="EMBL" id="MDR6288731.1"/>
    </source>
</evidence>
<evidence type="ECO:0000256" key="7">
    <source>
        <dbReference type="RuleBase" id="RU363032"/>
    </source>
</evidence>
<evidence type="ECO:0000259" key="8">
    <source>
        <dbReference type="PROSITE" id="PS50928"/>
    </source>
</evidence>
<feature type="transmembrane region" description="Helical" evidence="7">
    <location>
        <begin position="96"/>
        <end position="117"/>
    </location>
</feature>
<name>A0ABU1JJE2_9PROT</name>
<feature type="transmembrane region" description="Helical" evidence="7">
    <location>
        <begin position="203"/>
        <end position="225"/>
    </location>
</feature>
<evidence type="ECO:0000256" key="2">
    <source>
        <dbReference type="ARBA" id="ARBA00022448"/>
    </source>
</evidence>
<keyword evidence="6 7" id="KW-0472">Membrane</keyword>
<evidence type="ECO:0000256" key="5">
    <source>
        <dbReference type="ARBA" id="ARBA00022989"/>
    </source>
</evidence>